<comment type="function">
    <text evidence="9">Extracellular zinc metalloprotease.</text>
</comment>
<evidence type="ECO:0000256" key="5">
    <source>
        <dbReference type="ARBA" id="ARBA00022801"/>
    </source>
</evidence>
<dbReference type="GO" id="GO:0005576">
    <property type="term" value="C:extracellular region"/>
    <property type="evidence" value="ECO:0007669"/>
    <property type="project" value="UniProtKB-SubCell"/>
</dbReference>
<dbReference type="Gene3D" id="1.10.390.10">
    <property type="entry name" value="Neutral Protease Domain 2"/>
    <property type="match status" value="1"/>
</dbReference>
<evidence type="ECO:0000256" key="7">
    <source>
        <dbReference type="ARBA" id="ARBA00023049"/>
    </source>
</evidence>
<keyword evidence="9" id="KW-0964">Secreted</keyword>
<name>I4BL97_MYCCN</name>
<dbReference type="PRINTS" id="PR00730">
    <property type="entry name" value="THERMOLYSIN"/>
</dbReference>
<keyword evidence="2 9" id="KW-0645">Protease</keyword>
<evidence type="ECO:0000259" key="11">
    <source>
        <dbReference type="Pfam" id="PF02868"/>
    </source>
</evidence>
<keyword evidence="6 9" id="KW-0862">Zinc</keyword>
<dbReference type="InterPro" id="IPR027268">
    <property type="entry name" value="Peptidase_M4/M1_CTD_sf"/>
</dbReference>
<keyword evidence="4" id="KW-0732">Signal</keyword>
<dbReference type="Pfam" id="PF07504">
    <property type="entry name" value="FTP"/>
    <property type="match status" value="1"/>
</dbReference>
<dbReference type="GO" id="GO:0006508">
    <property type="term" value="P:proteolysis"/>
    <property type="evidence" value="ECO:0007669"/>
    <property type="project" value="UniProtKB-KW"/>
</dbReference>
<gene>
    <name evidence="13" type="ordered locus">Mycch_3309</name>
</gene>
<evidence type="ECO:0000256" key="1">
    <source>
        <dbReference type="ARBA" id="ARBA00009388"/>
    </source>
</evidence>
<dbReference type="STRING" id="710421.Mycch_3309"/>
<evidence type="ECO:0000256" key="6">
    <source>
        <dbReference type="ARBA" id="ARBA00022833"/>
    </source>
</evidence>
<dbReference type="GO" id="GO:0004222">
    <property type="term" value="F:metalloendopeptidase activity"/>
    <property type="evidence" value="ECO:0007669"/>
    <property type="project" value="UniProtKB-UniRule"/>
</dbReference>
<dbReference type="InterPro" id="IPR013856">
    <property type="entry name" value="Peptidase_M4_domain"/>
</dbReference>
<feature type="active site" evidence="8">
    <location>
        <position position="446"/>
    </location>
</feature>
<dbReference type="PATRIC" id="fig|710421.3.peg.3306"/>
<dbReference type="Pfam" id="PF02868">
    <property type="entry name" value="Peptidase_M4_C"/>
    <property type="match status" value="1"/>
</dbReference>
<dbReference type="GO" id="GO:0046872">
    <property type="term" value="F:metal ion binding"/>
    <property type="evidence" value="ECO:0007669"/>
    <property type="project" value="UniProtKB-UniRule"/>
</dbReference>
<dbReference type="eggNOG" id="COG3227">
    <property type="taxonomic scope" value="Bacteria"/>
</dbReference>
<dbReference type="InterPro" id="IPR023612">
    <property type="entry name" value="Peptidase_M4"/>
</dbReference>
<dbReference type="EMBL" id="CP003053">
    <property type="protein sequence ID" value="AFM18054.1"/>
    <property type="molecule type" value="Genomic_DNA"/>
</dbReference>
<organism evidence="13 14">
    <name type="scientific">Mycolicibacterium chubuense (strain NBB4)</name>
    <name type="common">Mycobacterium chubuense</name>
    <dbReference type="NCBI Taxonomy" id="710421"/>
    <lineage>
        <taxon>Bacteria</taxon>
        <taxon>Bacillati</taxon>
        <taxon>Actinomycetota</taxon>
        <taxon>Actinomycetes</taxon>
        <taxon>Mycobacteriales</taxon>
        <taxon>Mycobacteriaceae</taxon>
        <taxon>Mycolicibacterium</taxon>
    </lineage>
</organism>
<evidence type="ECO:0000256" key="9">
    <source>
        <dbReference type="RuleBase" id="RU366073"/>
    </source>
</evidence>
<dbReference type="InterPro" id="IPR001570">
    <property type="entry name" value="Peptidase_M4_C_domain"/>
</dbReference>
<keyword evidence="3" id="KW-0479">Metal-binding</keyword>
<keyword evidence="5 9" id="KW-0378">Hydrolase</keyword>
<dbReference type="InterPro" id="IPR050728">
    <property type="entry name" value="Zinc_Metalloprotease_M4"/>
</dbReference>
<comment type="cofactor">
    <cofactor evidence="9">
        <name>Zn(2+)</name>
        <dbReference type="ChEBI" id="CHEBI:29105"/>
    </cofactor>
</comment>
<feature type="domain" description="Peptidase M4 C-terminal" evidence="11">
    <location>
        <begin position="468"/>
        <end position="616"/>
    </location>
</feature>
<dbReference type="PANTHER" id="PTHR33794">
    <property type="entry name" value="BACILLOLYSIN"/>
    <property type="match status" value="1"/>
</dbReference>
<dbReference type="EC" id="3.4.24.-" evidence="9"/>
<accession>I4BL97</accession>
<keyword evidence="7 9" id="KW-0482">Metalloprotease</keyword>
<evidence type="ECO:0000259" key="12">
    <source>
        <dbReference type="Pfam" id="PF07504"/>
    </source>
</evidence>
<reference evidence="13 14" key="1">
    <citation type="submission" date="2012-06" db="EMBL/GenBank/DDBJ databases">
        <title>Complete sequence of chromosome of Mycobacterium chubuense NBB4.</title>
        <authorList>
            <consortium name="US DOE Joint Genome Institute"/>
            <person name="Lucas S."/>
            <person name="Han J."/>
            <person name="Lapidus A."/>
            <person name="Cheng J.-F."/>
            <person name="Goodwin L."/>
            <person name="Pitluck S."/>
            <person name="Peters L."/>
            <person name="Mikhailova N."/>
            <person name="Teshima H."/>
            <person name="Detter J.C."/>
            <person name="Han C."/>
            <person name="Tapia R."/>
            <person name="Land M."/>
            <person name="Hauser L."/>
            <person name="Kyrpides N."/>
            <person name="Ivanova N."/>
            <person name="Pagani I."/>
            <person name="Mattes T."/>
            <person name="Holmes A."/>
            <person name="Rutledge P."/>
            <person name="Paulsen I."/>
            <person name="Coleman N."/>
            <person name="Woyke T."/>
        </authorList>
    </citation>
    <scope>NUCLEOTIDE SEQUENCE [LARGE SCALE GENOMIC DNA]</scope>
    <source>
        <strain evidence="13 14">NBB4</strain>
    </source>
</reference>
<feature type="active site" description="Proton donor" evidence="8">
    <location>
        <position position="539"/>
    </location>
</feature>
<feature type="domain" description="FTP" evidence="12">
    <location>
        <begin position="158"/>
        <end position="192"/>
    </location>
</feature>
<dbReference type="InterPro" id="IPR011096">
    <property type="entry name" value="FTP_domain"/>
</dbReference>
<keyword evidence="14" id="KW-1185">Reference proteome</keyword>
<evidence type="ECO:0000256" key="4">
    <source>
        <dbReference type="ARBA" id="ARBA00022729"/>
    </source>
</evidence>
<dbReference type="Gene3D" id="3.10.170.10">
    <property type="match status" value="1"/>
</dbReference>
<proteinExistence type="inferred from homology"/>
<dbReference type="SUPFAM" id="SSF55486">
    <property type="entry name" value="Metalloproteases ('zincins'), catalytic domain"/>
    <property type="match status" value="1"/>
</dbReference>
<comment type="subcellular location">
    <subcellularLocation>
        <location evidence="9">Secreted</location>
    </subcellularLocation>
</comment>
<dbReference type="PANTHER" id="PTHR33794:SF1">
    <property type="entry name" value="BACILLOLYSIN"/>
    <property type="match status" value="1"/>
</dbReference>
<feature type="domain" description="Peptidase M4" evidence="10">
    <location>
        <begin position="309"/>
        <end position="452"/>
    </location>
</feature>
<evidence type="ECO:0000256" key="3">
    <source>
        <dbReference type="ARBA" id="ARBA00022723"/>
    </source>
</evidence>
<evidence type="ECO:0000259" key="10">
    <source>
        <dbReference type="Pfam" id="PF01447"/>
    </source>
</evidence>
<dbReference type="Pfam" id="PF01447">
    <property type="entry name" value="Peptidase_M4"/>
    <property type="match status" value="1"/>
</dbReference>
<evidence type="ECO:0000313" key="14">
    <source>
        <dbReference type="Proteomes" id="UP000006057"/>
    </source>
</evidence>
<dbReference type="Proteomes" id="UP000006057">
    <property type="component" value="Chromosome"/>
</dbReference>
<evidence type="ECO:0000256" key="2">
    <source>
        <dbReference type="ARBA" id="ARBA00022670"/>
    </source>
</evidence>
<comment type="similarity">
    <text evidence="1 9">Belongs to the peptidase M4 family.</text>
</comment>
<dbReference type="AlphaFoldDB" id="I4BL97"/>
<sequence length="627" mass="65786">MVAPRGWTAAPKPRTVIGFATHRAGLRSLVDGLPGPANPVGALVESLWLAVRQSQFPHNRQPAGGATTSGSVPGAATTAVVPDLGGLLSRDGVEVTLNSTGAAGVIDGRFTDQVVTSAGDAASVLNAVAPALGLATGFADSSAIAVSSAGTGATAENFYRLTETVDGIDVLGSDVVLVTDADGRVTSLFNNYLGLPPTFDVIPDASVDQQKEIRRIAAVAYLGPAASRYAVRRFEARTTFTEQLVIDALDDAAVPTLAWRVVVELPDNGDMSSSGAAYLIDADGSDAGHILVTVSNAEPYTATTIAKDWLGNRRVITIDTQNKSWYTVYGLVDANRDITTYQTRYAFFGTGRPVLPGGVVHRGWFGWNAEAVSAHANTAKVYDYYSDVLGRNSYDGQGAAVDVSIRYNPRTSDAGYANAFWDPARQQFVFGDAGHLDASVDVIGHEYTHAVISWILNPAYGGSVLDYGQSGALNEAMADIMGMLIEGKSGTDKWLLGEDSGLGAVRNLADPASTDSGLGPYRDNMDDYYTGSADDHGEHVNSTIFSHAAYLMMTDPATADISDETWARVFYQSIPRLSLGAQFTDGRAAVLSSARALGFTTPQLAAIGNAFDDVGIVAGATASTVAV</sequence>
<protein>
    <recommendedName>
        <fullName evidence="9">Neutral metalloproteinase</fullName>
        <ecNumber evidence="9">3.4.24.-</ecNumber>
    </recommendedName>
</protein>
<dbReference type="HOGENOM" id="CLU_008590_5_2_11"/>
<dbReference type="CDD" id="cd09597">
    <property type="entry name" value="M4_TLP"/>
    <property type="match status" value="1"/>
</dbReference>
<evidence type="ECO:0000256" key="8">
    <source>
        <dbReference type="PIRSR" id="PIRSR623612-1"/>
    </source>
</evidence>
<evidence type="ECO:0000313" key="13">
    <source>
        <dbReference type="EMBL" id="AFM18054.1"/>
    </source>
</evidence>
<dbReference type="KEGG" id="mcb:Mycch_3309"/>